<evidence type="ECO:0000313" key="3">
    <source>
        <dbReference type="Proteomes" id="UP001549313"/>
    </source>
</evidence>
<proteinExistence type="predicted"/>
<evidence type="ECO:0000313" key="2">
    <source>
        <dbReference type="EMBL" id="MET4682684.1"/>
    </source>
</evidence>
<keyword evidence="3" id="KW-1185">Reference proteome</keyword>
<feature type="region of interest" description="Disordered" evidence="1">
    <location>
        <begin position="1"/>
        <end position="25"/>
    </location>
</feature>
<evidence type="ECO:0000256" key="1">
    <source>
        <dbReference type="SAM" id="MobiDB-lite"/>
    </source>
</evidence>
<comment type="caution">
    <text evidence="2">The sequence shown here is derived from an EMBL/GenBank/DDBJ whole genome shotgun (WGS) entry which is preliminary data.</text>
</comment>
<reference evidence="2 3" key="1">
    <citation type="submission" date="2024-06" db="EMBL/GenBank/DDBJ databases">
        <title>Sorghum-associated microbial communities from plants grown in Nebraska, USA.</title>
        <authorList>
            <person name="Schachtman D."/>
        </authorList>
    </citation>
    <scope>NUCLEOTIDE SEQUENCE [LARGE SCALE GENOMIC DNA]</scope>
    <source>
        <strain evidence="2 3">2814</strain>
    </source>
</reference>
<protein>
    <submittedName>
        <fullName evidence="2">Uncharacterized protein</fullName>
    </submittedName>
</protein>
<name>A0ABV2R7X2_9CAUL</name>
<sequence>MSDDKKSEDVQAEDDPARAAMSSRHDTFVGSAVGFGSVGFNDRGVFTSADGASDANEEEGGREEGARPPEEVEEAASQARGESRLPEHTDARKIVAFAERPAREASAVAI</sequence>
<dbReference type="Proteomes" id="UP001549313">
    <property type="component" value="Unassembled WGS sequence"/>
</dbReference>
<dbReference type="EMBL" id="JBEPTF010000001">
    <property type="protein sequence ID" value="MET4682684.1"/>
    <property type="molecule type" value="Genomic_DNA"/>
</dbReference>
<feature type="region of interest" description="Disordered" evidence="1">
    <location>
        <begin position="43"/>
        <end position="93"/>
    </location>
</feature>
<organism evidence="2 3">
    <name type="scientific">Brevundimonas faecalis</name>
    <dbReference type="NCBI Taxonomy" id="947378"/>
    <lineage>
        <taxon>Bacteria</taxon>
        <taxon>Pseudomonadati</taxon>
        <taxon>Pseudomonadota</taxon>
        <taxon>Alphaproteobacteria</taxon>
        <taxon>Caulobacterales</taxon>
        <taxon>Caulobacteraceae</taxon>
        <taxon>Brevundimonas</taxon>
    </lineage>
</organism>
<feature type="compositionally biased region" description="Basic and acidic residues" evidence="1">
    <location>
        <begin position="81"/>
        <end position="93"/>
    </location>
</feature>
<gene>
    <name evidence="2" type="ORF">ABIE19_000593</name>
</gene>
<dbReference type="RefSeq" id="WP_354087629.1">
    <property type="nucleotide sequence ID" value="NZ_JBEPTF010000001.1"/>
</dbReference>
<accession>A0ABV2R7X2</accession>